<dbReference type="EMBL" id="GG657754">
    <property type="protein sequence ID" value="EFL25547.1"/>
    <property type="molecule type" value="Genomic_DNA"/>
</dbReference>
<feature type="domain" description="DUF397" evidence="1">
    <location>
        <begin position="11"/>
        <end position="63"/>
    </location>
</feature>
<dbReference type="AlphaFoldDB" id="D9WII9"/>
<organism evidence="2 3">
    <name type="scientific">Streptomyces himastatinicus ATCC 53653</name>
    <dbReference type="NCBI Taxonomy" id="457427"/>
    <lineage>
        <taxon>Bacteria</taxon>
        <taxon>Bacillati</taxon>
        <taxon>Actinomycetota</taxon>
        <taxon>Actinomycetes</taxon>
        <taxon>Kitasatosporales</taxon>
        <taxon>Streptomycetaceae</taxon>
        <taxon>Streptomyces</taxon>
        <taxon>Streptomyces violaceusniger group</taxon>
    </lineage>
</organism>
<proteinExistence type="predicted"/>
<dbReference type="STRING" id="457427.SSOG_05261"/>
<dbReference type="InterPro" id="IPR007278">
    <property type="entry name" value="DUF397"/>
</dbReference>
<dbReference type="Proteomes" id="UP000003963">
    <property type="component" value="Unassembled WGS sequence"/>
</dbReference>
<keyword evidence="3" id="KW-1185">Reference proteome</keyword>
<reference evidence="2 3" key="1">
    <citation type="submission" date="2009-02" db="EMBL/GenBank/DDBJ databases">
        <title>Annotation of Streptomyces hygroscopicus strain ATCC 53653.</title>
        <authorList>
            <consortium name="The Broad Institute Genome Sequencing Platform"/>
            <consortium name="Broad Institute Microbial Sequencing Center"/>
            <person name="Fischbach M."/>
            <person name="Godfrey P."/>
            <person name="Ward D."/>
            <person name="Young S."/>
            <person name="Zeng Q."/>
            <person name="Koehrsen M."/>
            <person name="Alvarado L."/>
            <person name="Berlin A.M."/>
            <person name="Bochicchio J."/>
            <person name="Borenstein D."/>
            <person name="Chapman S.B."/>
            <person name="Chen Z."/>
            <person name="Engels R."/>
            <person name="Freedman E."/>
            <person name="Gellesch M."/>
            <person name="Goldberg J."/>
            <person name="Griggs A."/>
            <person name="Gujja S."/>
            <person name="Heilman E.R."/>
            <person name="Heiman D.I."/>
            <person name="Hepburn T.A."/>
            <person name="Howarth C."/>
            <person name="Jen D."/>
            <person name="Larson L."/>
            <person name="Lewis B."/>
            <person name="Mehta T."/>
            <person name="Park D."/>
            <person name="Pearson M."/>
            <person name="Richards J."/>
            <person name="Roberts A."/>
            <person name="Saif S."/>
            <person name="Shea T.D."/>
            <person name="Shenoy N."/>
            <person name="Sisk P."/>
            <person name="Stolte C."/>
            <person name="Sykes S.N."/>
            <person name="Thomson T."/>
            <person name="Walk T."/>
            <person name="White J."/>
            <person name="Yandava C."/>
            <person name="Straight P."/>
            <person name="Clardy J."/>
            <person name="Hung D."/>
            <person name="Kolter R."/>
            <person name="Mekalanos J."/>
            <person name="Walker S."/>
            <person name="Walsh C.T."/>
            <person name="Wieland-Brown L.C."/>
            <person name="Haas B."/>
            <person name="Nusbaum C."/>
            <person name="Birren B."/>
        </authorList>
    </citation>
    <scope>NUCLEOTIDE SEQUENCE [LARGE SCALE GENOMIC DNA]</scope>
    <source>
        <strain evidence="2 3">ATCC 53653</strain>
    </source>
</reference>
<evidence type="ECO:0000259" key="1">
    <source>
        <dbReference type="Pfam" id="PF04149"/>
    </source>
</evidence>
<accession>D9WII9</accession>
<sequence>MKGLAMVSTGVWRKSSFSGTNAENHCLELAALDGKISLRESDDPAEVVTTTPASLGTFIRTAKRGGLDHLTRSR</sequence>
<evidence type="ECO:0000313" key="2">
    <source>
        <dbReference type="EMBL" id="EFL25547.1"/>
    </source>
</evidence>
<evidence type="ECO:0000313" key="3">
    <source>
        <dbReference type="Proteomes" id="UP000003963"/>
    </source>
</evidence>
<dbReference type="HOGENOM" id="CLU_131550_1_2_11"/>
<name>D9WII9_9ACTN</name>
<dbReference type="Pfam" id="PF04149">
    <property type="entry name" value="DUF397"/>
    <property type="match status" value="1"/>
</dbReference>
<gene>
    <name evidence="2" type="ORF">SSOG_05261</name>
</gene>
<protein>
    <recommendedName>
        <fullName evidence="1">DUF397 domain-containing protein</fullName>
    </recommendedName>
</protein>